<dbReference type="InterPro" id="IPR043130">
    <property type="entry name" value="CDP-OH_PTrfase_TM_dom"/>
</dbReference>
<evidence type="ECO:0000256" key="10">
    <source>
        <dbReference type="ARBA" id="ARBA00023264"/>
    </source>
</evidence>
<evidence type="ECO:0000256" key="13">
    <source>
        <dbReference type="SAM" id="MobiDB-lite"/>
    </source>
</evidence>
<protein>
    <recommendedName>
        <fullName evidence="11">CDP-diacylglycerol--glycerol-3-phosphate 3-phosphatidyltransferase</fullName>
        <ecNumber evidence="11">2.7.8.5</ecNumber>
    </recommendedName>
</protein>
<feature type="region of interest" description="Disordered" evidence="13">
    <location>
        <begin position="1"/>
        <end position="25"/>
    </location>
</feature>
<evidence type="ECO:0000256" key="7">
    <source>
        <dbReference type="ARBA" id="ARBA00023098"/>
    </source>
</evidence>
<dbReference type="Pfam" id="PF01066">
    <property type="entry name" value="CDP-OH_P_transf"/>
    <property type="match status" value="1"/>
</dbReference>
<evidence type="ECO:0000256" key="6">
    <source>
        <dbReference type="ARBA" id="ARBA00022989"/>
    </source>
</evidence>
<dbReference type="PANTHER" id="PTHR14269:SF52">
    <property type="entry name" value="PHOSPHATIDYLGLYCEROPHOSPHATE SYNTHASE-RELATED"/>
    <property type="match status" value="1"/>
</dbReference>
<feature type="transmembrane region" description="Helical" evidence="14">
    <location>
        <begin position="60"/>
        <end position="77"/>
    </location>
</feature>
<evidence type="ECO:0000256" key="11">
    <source>
        <dbReference type="NCBIfam" id="TIGR00560"/>
    </source>
</evidence>
<dbReference type="InterPro" id="IPR048254">
    <property type="entry name" value="CDP_ALCOHOL_P_TRANSF_CS"/>
</dbReference>
<keyword evidence="4 12" id="KW-0808">Transferase</keyword>
<evidence type="ECO:0000313" key="15">
    <source>
        <dbReference type="EMBL" id="GAA2004619.1"/>
    </source>
</evidence>
<comment type="subcellular location">
    <subcellularLocation>
        <location evidence="1">Membrane</location>
        <topology evidence="1">Multi-pass membrane protein</topology>
    </subcellularLocation>
</comment>
<dbReference type="NCBIfam" id="TIGR00560">
    <property type="entry name" value="pgsA"/>
    <property type="match status" value="1"/>
</dbReference>
<evidence type="ECO:0000256" key="3">
    <source>
        <dbReference type="ARBA" id="ARBA00022516"/>
    </source>
</evidence>
<dbReference type="PIRSF" id="PIRSF000847">
    <property type="entry name" value="Phos_ph_gly_syn"/>
    <property type="match status" value="1"/>
</dbReference>
<feature type="transmembrane region" description="Helical" evidence="14">
    <location>
        <begin position="34"/>
        <end position="54"/>
    </location>
</feature>
<dbReference type="InterPro" id="IPR050324">
    <property type="entry name" value="CDP-alcohol_PTase-I"/>
</dbReference>
<keyword evidence="6 14" id="KW-1133">Transmembrane helix</keyword>
<evidence type="ECO:0000256" key="9">
    <source>
        <dbReference type="ARBA" id="ARBA00023209"/>
    </source>
</evidence>
<keyword evidence="10" id="KW-1208">Phospholipid metabolism</keyword>
<name>A0ABP5EPZ3_9MICO</name>
<dbReference type="PROSITE" id="PS00379">
    <property type="entry name" value="CDP_ALCOHOL_P_TRANSF"/>
    <property type="match status" value="1"/>
</dbReference>
<dbReference type="Gene3D" id="1.20.120.1760">
    <property type="match status" value="1"/>
</dbReference>
<keyword evidence="16" id="KW-1185">Reference proteome</keyword>
<evidence type="ECO:0000256" key="2">
    <source>
        <dbReference type="ARBA" id="ARBA00010441"/>
    </source>
</evidence>
<sequence>MNDTQRNADLPEPTPGAPAAAPESKPSNWNVPNALTVFRIVLVPVFLFLLLRHGNAEPAWHVWAFVVFVLAMFTDKLDGDIARKYGLITDFGKIADPIADKGLMSAALIGLAILGILPWWVPVVILVREFGITVMRFVIIRWVVLPASKGGKLKTVLQTVSLGLFLLWLPLGTVLAPAAFTAYLVVAWVLLTATILVTVVTGVDYVIQAAKLVRAARAERA</sequence>
<dbReference type="RefSeq" id="WP_344308002.1">
    <property type="nucleotide sequence ID" value="NZ_BAAANO010000012.1"/>
</dbReference>
<dbReference type="EC" id="2.7.8.5" evidence="11"/>
<proteinExistence type="inferred from homology"/>
<feature type="transmembrane region" description="Helical" evidence="14">
    <location>
        <begin position="98"/>
        <end position="119"/>
    </location>
</feature>
<comment type="caution">
    <text evidence="15">The sequence shown here is derived from an EMBL/GenBank/DDBJ whole genome shotgun (WGS) entry which is preliminary data.</text>
</comment>
<dbReference type="PANTHER" id="PTHR14269">
    <property type="entry name" value="CDP-DIACYLGLYCEROL--GLYCEROL-3-PHOSPHATE 3-PHOSPHATIDYLTRANSFERASE-RELATED"/>
    <property type="match status" value="1"/>
</dbReference>
<evidence type="ECO:0000256" key="1">
    <source>
        <dbReference type="ARBA" id="ARBA00004141"/>
    </source>
</evidence>
<dbReference type="Proteomes" id="UP001500755">
    <property type="component" value="Unassembled WGS sequence"/>
</dbReference>
<comment type="similarity">
    <text evidence="2 12">Belongs to the CDP-alcohol phosphatidyltransferase class-I family.</text>
</comment>
<dbReference type="InterPro" id="IPR004570">
    <property type="entry name" value="Phosphatidylglycerol_P_synth"/>
</dbReference>
<keyword evidence="9" id="KW-0594">Phospholipid biosynthesis</keyword>
<dbReference type="EMBL" id="BAAANO010000012">
    <property type="protein sequence ID" value="GAA2004619.1"/>
    <property type="molecule type" value="Genomic_DNA"/>
</dbReference>
<evidence type="ECO:0000256" key="8">
    <source>
        <dbReference type="ARBA" id="ARBA00023136"/>
    </source>
</evidence>
<evidence type="ECO:0000256" key="12">
    <source>
        <dbReference type="RuleBase" id="RU003750"/>
    </source>
</evidence>
<feature type="transmembrane region" description="Helical" evidence="14">
    <location>
        <begin position="156"/>
        <end position="176"/>
    </location>
</feature>
<keyword evidence="3" id="KW-0444">Lipid biosynthesis</keyword>
<keyword evidence="7" id="KW-0443">Lipid metabolism</keyword>
<accession>A0ABP5EPZ3</accession>
<organism evidence="15 16">
    <name type="scientific">Brevibacterium samyangense</name>
    <dbReference type="NCBI Taxonomy" id="366888"/>
    <lineage>
        <taxon>Bacteria</taxon>
        <taxon>Bacillati</taxon>
        <taxon>Actinomycetota</taxon>
        <taxon>Actinomycetes</taxon>
        <taxon>Micrococcales</taxon>
        <taxon>Brevibacteriaceae</taxon>
        <taxon>Brevibacterium</taxon>
    </lineage>
</organism>
<keyword evidence="8 14" id="KW-0472">Membrane</keyword>
<evidence type="ECO:0000313" key="16">
    <source>
        <dbReference type="Proteomes" id="UP001500755"/>
    </source>
</evidence>
<feature type="transmembrane region" description="Helical" evidence="14">
    <location>
        <begin position="182"/>
        <end position="207"/>
    </location>
</feature>
<keyword evidence="5 14" id="KW-0812">Transmembrane</keyword>
<gene>
    <name evidence="15" type="ORF">GCM10009755_12590</name>
</gene>
<evidence type="ECO:0000256" key="4">
    <source>
        <dbReference type="ARBA" id="ARBA00022679"/>
    </source>
</evidence>
<evidence type="ECO:0000256" key="5">
    <source>
        <dbReference type="ARBA" id="ARBA00022692"/>
    </source>
</evidence>
<evidence type="ECO:0000256" key="14">
    <source>
        <dbReference type="SAM" id="Phobius"/>
    </source>
</evidence>
<dbReference type="InterPro" id="IPR000462">
    <property type="entry name" value="CDP-OH_P_trans"/>
</dbReference>
<reference evidence="16" key="1">
    <citation type="journal article" date="2019" name="Int. J. Syst. Evol. Microbiol.">
        <title>The Global Catalogue of Microorganisms (GCM) 10K type strain sequencing project: providing services to taxonomists for standard genome sequencing and annotation.</title>
        <authorList>
            <consortium name="The Broad Institute Genomics Platform"/>
            <consortium name="The Broad Institute Genome Sequencing Center for Infectious Disease"/>
            <person name="Wu L."/>
            <person name="Ma J."/>
        </authorList>
    </citation>
    <scope>NUCLEOTIDE SEQUENCE [LARGE SCALE GENOMIC DNA]</scope>
    <source>
        <strain evidence="16">JCM 14546</strain>
    </source>
</reference>